<comment type="caution">
    <text evidence="2">The sequence shown here is derived from an EMBL/GenBank/DDBJ whole genome shotgun (WGS) entry which is preliminary data.</text>
</comment>
<evidence type="ECO:0000313" key="2">
    <source>
        <dbReference type="EMBL" id="RKU42646.1"/>
    </source>
</evidence>
<accession>A0A420Y428</accession>
<feature type="region of interest" description="Disordered" evidence="1">
    <location>
        <begin position="114"/>
        <end position="154"/>
    </location>
</feature>
<gene>
    <name evidence="2" type="ORF">DL546_001552</name>
</gene>
<keyword evidence="3" id="KW-1185">Reference proteome</keyword>
<dbReference type="EMBL" id="QVQW01000053">
    <property type="protein sequence ID" value="RKU42646.1"/>
    <property type="molecule type" value="Genomic_DNA"/>
</dbReference>
<organism evidence="2 3">
    <name type="scientific">Coniochaeta pulveracea</name>
    <dbReference type="NCBI Taxonomy" id="177199"/>
    <lineage>
        <taxon>Eukaryota</taxon>
        <taxon>Fungi</taxon>
        <taxon>Dikarya</taxon>
        <taxon>Ascomycota</taxon>
        <taxon>Pezizomycotina</taxon>
        <taxon>Sordariomycetes</taxon>
        <taxon>Sordariomycetidae</taxon>
        <taxon>Coniochaetales</taxon>
        <taxon>Coniochaetaceae</taxon>
        <taxon>Coniochaeta</taxon>
    </lineage>
</organism>
<protein>
    <submittedName>
        <fullName evidence="2">Uncharacterized protein</fullName>
    </submittedName>
</protein>
<dbReference type="Proteomes" id="UP000275385">
    <property type="component" value="Unassembled WGS sequence"/>
</dbReference>
<sequence>MLFIVSEKVPDGADMANEFASIIERCQTRHTDNILSFVEDPDHIHTAHADLLDKATDNVKHGWTKHDLAIVLEHKYWSSHKEDNNENEIAGVARAEQTTTDTFRQLEVMPNLSILWRNKKKEEEKKEEEKKEEEKKEEEKKEEEKKEEEKKEEE</sequence>
<evidence type="ECO:0000313" key="3">
    <source>
        <dbReference type="Proteomes" id="UP000275385"/>
    </source>
</evidence>
<dbReference type="AlphaFoldDB" id="A0A420Y428"/>
<proteinExistence type="predicted"/>
<reference evidence="2 3" key="1">
    <citation type="submission" date="2018-08" db="EMBL/GenBank/DDBJ databases">
        <title>Draft genome of the lignicolous fungus Coniochaeta pulveracea.</title>
        <authorList>
            <person name="Borstlap C.J."/>
            <person name="De Witt R.N."/>
            <person name="Botha A."/>
            <person name="Volschenk H."/>
        </authorList>
    </citation>
    <scope>NUCLEOTIDE SEQUENCE [LARGE SCALE GENOMIC DNA]</scope>
    <source>
        <strain evidence="2 3">CAB683</strain>
    </source>
</reference>
<evidence type="ECO:0000256" key="1">
    <source>
        <dbReference type="SAM" id="MobiDB-lite"/>
    </source>
</evidence>
<name>A0A420Y428_9PEZI</name>
<feature type="compositionally biased region" description="Basic and acidic residues" evidence="1">
    <location>
        <begin position="120"/>
        <end position="154"/>
    </location>
</feature>